<dbReference type="STRING" id="857265.WG78_14435"/>
<comment type="caution">
    <text evidence="2">The sequence shown here is derived from an EMBL/GenBank/DDBJ whole genome shotgun (WGS) entry which is preliminary data.</text>
</comment>
<feature type="transmembrane region" description="Helical" evidence="1">
    <location>
        <begin position="73"/>
        <end position="96"/>
    </location>
</feature>
<dbReference type="RefSeq" id="WP_053938508.1">
    <property type="nucleotide sequence ID" value="NZ_LAQT01000010.1"/>
</dbReference>
<keyword evidence="1" id="KW-1133">Transmembrane helix</keyword>
<dbReference type="EMBL" id="LAQT01000010">
    <property type="protein sequence ID" value="KPC52265.1"/>
    <property type="molecule type" value="Genomic_DNA"/>
</dbReference>
<feature type="transmembrane region" description="Helical" evidence="1">
    <location>
        <begin position="340"/>
        <end position="358"/>
    </location>
</feature>
<protein>
    <recommendedName>
        <fullName evidence="4">Glycosyltransferase RgtA/B/C/D-like domain-containing protein</fullName>
    </recommendedName>
</protein>
<proteinExistence type="predicted"/>
<gene>
    <name evidence="2" type="ORF">WG78_14435</name>
</gene>
<evidence type="ECO:0008006" key="4">
    <source>
        <dbReference type="Google" id="ProtNLM"/>
    </source>
</evidence>
<feature type="transmembrane region" description="Helical" evidence="1">
    <location>
        <begin position="182"/>
        <end position="205"/>
    </location>
</feature>
<keyword evidence="1" id="KW-0472">Membrane</keyword>
<feature type="transmembrane region" description="Helical" evidence="1">
    <location>
        <begin position="301"/>
        <end position="320"/>
    </location>
</feature>
<reference evidence="2 3" key="1">
    <citation type="submission" date="2015-07" db="EMBL/GenBank/DDBJ databases">
        <title>Draft genome sequence of the Amantichitinum ursilacus IGB-41, a new chitin-degrading bacterium.</title>
        <authorList>
            <person name="Kirstahler P."/>
            <person name="Guenther M."/>
            <person name="Grumaz C."/>
            <person name="Rupp S."/>
            <person name="Zibek S."/>
            <person name="Sohn K."/>
        </authorList>
    </citation>
    <scope>NUCLEOTIDE SEQUENCE [LARGE SCALE GENOMIC DNA]</scope>
    <source>
        <strain evidence="2 3">IGB-41</strain>
    </source>
</reference>
<feature type="transmembrane region" description="Helical" evidence="1">
    <location>
        <begin position="12"/>
        <end position="34"/>
    </location>
</feature>
<evidence type="ECO:0000313" key="3">
    <source>
        <dbReference type="Proteomes" id="UP000037939"/>
    </source>
</evidence>
<keyword evidence="1" id="KW-0812">Transmembrane</keyword>
<dbReference type="AlphaFoldDB" id="A0A0N0XI29"/>
<sequence length="501" mass="56027">MTASYAPDRLCPWLTRAAALYLAAPVWVFLLTWFQPQYGVPLALMLAAGAVLTLHAPLLHTGNKPGWRGPQPLQWLLLIAVVLLWSALGGAGHLFYANAFDWHVRDALLLDLSRITGPLAVQTLPSHESWLLRCPLGYYLVPALFGRFVGLPMAQFGLLLWTALGVFLVMAQLALVRQGWKFLGLLLLLLPLYSGMDWLGGLVLFNPQPLFSTVHIQWWAYVFQYSANSTLLFWVPNHTLPGWLFAVFIYTRWHDPRGLRMLPLWLTVLPLWSPLTTIGTLPFMLVYALKHLRQRQDVITTLKLAPLFIPAAALCAYYLVLDSASVAAMSQPAQPLLARIILYVAFVVFEFVILWALLLRQRRDGLLLTTGAILLILPLFHLGPNNDLVMRASIAPLLVLCIASIDYLAQVRWSVIRERMAAVGVCTVLAIGSITALHEIARAVLWPRWDSPLTLNTFTETQGAAHYFAHVRAPWFVNMLAPINLQFVDNHGRPLPAGAKP</sequence>
<evidence type="ECO:0000256" key="1">
    <source>
        <dbReference type="SAM" id="Phobius"/>
    </source>
</evidence>
<dbReference type="Proteomes" id="UP000037939">
    <property type="component" value="Unassembled WGS sequence"/>
</dbReference>
<feature type="transmembrane region" description="Helical" evidence="1">
    <location>
        <begin position="388"/>
        <end position="409"/>
    </location>
</feature>
<feature type="transmembrane region" description="Helical" evidence="1">
    <location>
        <begin position="271"/>
        <end position="289"/>
    </location>
</feature>
<evidence type="ECO:0000313" key="2">
    <source>
        <dbReference type="EMBL" id="KPC52265.1"/>
    </source>
</evidence>
<organism evidence="2 3">
    <name type="scientific">Amantichitinum ursilacus</name>
    <dbReference type="NCBI Taxonomy" id="857265"/>
    <lineage>
        <taxon>Bacteria</taxon>
        <taxon>Pseudomonadati</taxon>
        <taxon>Pseudomonadota</taxon>
        <taxon>Betaproteobacteria</taxon>
        <taxon>Neisseriales</taxon>
        <taxon>Chitinibacteraceae</taxon>
        <taxon>Amantichitinum</taxon>
    </lineage>
</organism>
<feature type="transmembrane region" description="Helical" evidence="1">
    <location>
        <begin position="40"/>
        <end position="61"/>
    </location>
</feature>
<name>A0A0N0XI29_9NEIS</name>
<accession>A0A0N0XI29</accession>
<keyword evidence="3" id="KW-1185">Reference proteome</keyword>
<feature type="transmembrane region" description="Helical" evidence="1">
    <location>
        <begin position="156"/>
        <end position="176"/>
    </location>
</feature>
<dbReference type="OrthoDB" id="3199357at2"/>
<feature type="transmembrane region" description="Helical" evidence="1">
    <location>
        <begin position="421"/>
        <end position="441"/>
    </location>
</feature>
<feature type="transmembrane region" description="Helical" evidence="1">
    <location>
        <begin position="365"/>
        <end position="382"/>
    </location>
</feature>